<dbReference type="SUPFAM" id="SSF48208">
    <property type="entry name" value="Six-hairpin glycosidases"/>
    <property type="match status" value="1"/>
</dbReference>
<feature type="domain" description="Bacterial alpha-L-rhamnosidase N-terminal" evidence="1">
    <location>
        <begin position="45"/>
        <end position="195"/>
    </location>
</feature>
<accession>A0ABT6TMD3</accession>
<sequence length="801" mass="91028">MQTPWEDEASWIWTADWTHEDESGIGKFVYFRKTVELGEGPFNCTLRISADSRYRLFVNGHSICSGPSKGDRFTWYYDSLSIGDRLRPGQNVIAVQVLRYPYAGGGNQSVWRTRLPGLYVHADIRNPSSNEIVHAHTDDSWLCLKDEAIVLTQGVYTQFLGVTESVDGAKLPVGWDNVRFDDTGWQKARSYVFDTKHGELRPWELSERPIPMMYENGRTFQSISKFAGSDEAEEYWANLLSGRGAVFIEPKKSVTVDVDAGELTTGYIELLMSGGQDAAIELLCAECYEQEPILVPWLRDKGDRTDSVNGDLYGDIDLYKPAGEGDESGSKLEKYEPFWFRTFRYVRIKIETKEQPLRLHRLTYRETGYPIDVAAEYRSSDPEESVLWDISVRTLRRCMHETYEDCPYYEQLQYAMDTRSQILFTYCLSGDDRLARKTFYEFHSSLLPQGLTQSRYPSVATQVIPGFSLYWIYMLHDHMMFAGDRKMLERYLPSIDAVLGYFHRTIDASGLVGPMNPRYWSFVDWADKWKDDYGVPDAAKKGPLTVYCLMYAYALRQAAEIADYANRARLASEYRDRASDMIRAVRTHCMSADIPGCFTDGPNVEAYSQHAQIWAILSGAASVEEGRNALLTALDDPSFVPCSFAMSFYQYRALTMVGLYERVHELLAPWRKMAKDGLTTWMEDTVSQRSDAHAWGSVPIYEYAAETLGVHAKAPGFKEIGIRPFIGRLTHAGGRVMTPHGPVDVDWRVDDGYFHISAKWPEHLTCTLVLPNGSSVSVENGGKYETTVEWRQSAAAEGDAQ</sequence>
<evidence type="ECO:0000259" key="2">
    <source>
        <dbReference type="Pfam" id="PF17389"/>
    </source>
</evidence>
<dbReference type="InterPro" id="IPR008928">
    <property type="entry name" value="6-hairpin_glycosidase_sf"/>
</dbReference>
<dbReference type="RefSeq" id="WP_282909896.1">
    <property type="nucleotide sequence ID" value="NZ_JAGRPV010000001.1"/>
</dbReference>
<evidence type="ECO:0000313" key="4">
    <source>
        <dbReference type="EMBL" id="MDI4647094.1"/>
    </source>
</evidence>
<dbReference type="Pfam" id="PF17390">
    <property type="entry name" value="Bac_rhamnosid_C"/>
    <property type="match status" value="1"/>
</dbReference>
<feature type="domain" description="Alpha-L-rhamnosidase C-terminal" evidence="3">
    <location>
        <begin position="709"/>
        <end position="783"/>
    </location>
</feature>
<keyword evidence="5" id="KW-1185">Reference proteome</keyword>
<proteinExistence type="predicted"/>
<reference evidence="4" key="1">
    <citation type="submission" date="2023-04" db="EMBL/GenBank/DDBJ databases">
        <title>Comparative genomic analysis of Cohnella hashimotonis sp. nov., isolated from the International Space Station.</title>
        <authorList>
            <person name="Venkateswaran K."/>
            <person name="Simpson A."/>
        </authorList>
    </citation>
    <scope>NUCLEOTIDE SEQUENCE</scope>
    <source>
        <strain evidence="4">F6_2S_P_1</strain>
    </source>
</reference>
<dbReference type="Gene3D" id="2.60.420.10">
    <property type="entry name" value="Maltose phosphorylase, domain 3"/>
    <property type="match status" value="1"/>
</dbReference>
<dbReference type="EMBL" id="JAGRPV010000001">
    <property type="protein sequence ID" value="MDI4647094.1"/>
    <property type="molecule type" value="Genomic_DNA"/>
</dbReference>
<protein>
    <submittedName>
        <fullName evidence="4">Alpha-L-rhamnosidase C-terminal domain-containing protein</fullName>
    </submittedName>
</protein>
<organism evidence="4 5">
    <name type="scientific">Cohnella hashimotonis</name>
    <dbReference type="NCBI Taxonomy" id="2826895"/>
    <lineage>
        <taxon>Bacteria</taxon>
        <taxon>Bacillati</taxon>
        <taxon>Bacillota</taxon>
        <taxon>Bacilli</taxon>
        <taxon>Bacillales</taxon>
        <taxon>Paenibacillaceae</taxon>
        <taxon>Cohnella</taxon>
    </lineage>
</organism>
<dbReference type="Pfam" id="PF08531">
    <property type="entry name" value="Bac_rhamnosid_N"/>
    <property type="match status" value="1"/>
</dbReference>
<dbReference type="InterPro" id="IPR008979">
    <property type="entry name" value="Galactose-bd-like_sf"/>
</dbReference>
<gene>
    <name evidence="4" type="ORF">KB449_19105</name>
</gene>
<dbReference type="SUPFAM" id="SSF49785">
    <property type="entry name" value="Galactose-binding domain-like"/>
    <property type="match status" value="1"/>
</dbReference>
<name>A0ABT6TMD3_9BACL</name>
<dbReference type="PANTHER" id="PTHR34987">
    <property type="entry name" value="C, PUTATIVE (AFU_ORTHOLOGUE AFUA_3G02880)-RELATED"/>
    <property type="match status" value="1"/>
</dbReference>
<dbReference type="Gene3D" id="1.50.10.10">
    <property type="match status" value="1"/>
</dbReference>
<dbReference type="InterPro" id="IPR035398">
    <property type="entry name" value="Bac_rhamnosid_C"/>
</dbReference>
<dbReference type="Gene3D" id="2.60.120.260">
    <property type="entry name" value="Galactose-binding domain-like"/>
    <property type="match status" value="1"/>
</dbReference>
<comment type="caution">
    <text evidence="4">The sequence shown here is derived from an EMBL/GenBank/DDBJ whole genome shotgun (WGS) entry which is preliminary data.</text>
</comment>
<evidence type="ECO:0000259" key="3">
    <source>
        <dbReference type="Pfam" id="PF17390"/>
    </source>
</evidence>
<dbReference type="InterPro" id="IPR035396">
    <property type="entry name" value="Bac_rhamnosid6H"/>
</dbReference>
<evidence type="ECO:0000259" key="1">
    <source>
        <dbReference type="Pfam" id="PF08531"/>
    </source>
</evidence>
<dbReference type="Pfam" id="PF17389">
    <property type="entry name" value="Bac_rhamnosid6H"/>
    <property type="match status" value="1"/>
</dbReference>
<dbReference type="Proteomes" id="UP001161691">
    <property type="component" value="Unassembled WGS sequence"/>
</dbReference>
<evidence type="ECO:0000313" key="5">
    <source>
        <dbReference type="Proteomes" id="UP001161691"/>
    </source>
</evidence>
<dbReference type="PANTHER" id="PTHR34987:SF2">
    <property type="entry name" value="B, PUTATIVE (AFU_ORTHOLOGUE AFUA_7G05040)-RELATED"/>
    <property type="match status" value="1"/>
</dbReference>
<feature type="domain" description="Alpha-L-rhamnosidase six-hairpin glycosidase" evidence="2">
    <location>
        <begin position="375"/>
        <end position="635"/>
    </location>
</feature>
<dbReference type="InterPro" id="IPR013737">
    <property type="entry name" value="Bac_rhamnosid_N"/>
</dbReference>
<dbReference type="InterPro" id="IPR012341">
    <property type="entry name" value="6hp_glycosidase-like_sf"/>
</dbReference>